<keyword evidence="1" id="KW-1133">Transmembrane helix</keyword>
<dbReference type="AlphaFoldDB" id="A0A4Y8REZ3"/>
<keyword evidence="4" id="KW-1185">Reference proteome</keyword>
<keyword evidence="2" id="KW-0732">Signal</keyword>
<comment type="caution">
    <text evidence="3">The sequence shown here is derived from an EMBL/GenBank/DDBJ whole genome shotgun (WGS) entry which is preliminary data.</text>
</comment>
<keyword evidence="3" id="KW-0547">Nucleotide-binding</keyword>
<dbReference type="PROSITE" id="PS51257">
    <property type="entry name" value="PROKAR_LIPOPROTEIN"/>
    <property type="match status" value="1"/>
</dbReference>
<evidence type="ECO:0000256" key="2">
    <source>
        <dbReference type="SAM" id="SignalP"/>
    </source>
</evidence>
<dbReference type="GO" id="GO:0005524">
    <property type="term" value="F:ATP binding"/>
    <property type="evidence" value="ECO:0007669"/>
    <property type="project" value="UniProtKB-KW"/>
</dbReference>
<name>A0A4Y8REZ3_9HYPH</name>
<sequence length="984" mass="109828">MRSKRETFLKASVGGVALAMAVSCSVLFGDADASIANGVKEFLGWPIDALTAAFDVGGGGATFKRFLDWTFGPALAEAAGLITFTAAVAFLYYPPGRRGVDFMWPSAPDVLDNNLDFDSLRDIREDAGGTPFLERSEELRTLRLFAGANKHGGPIFMSVTGQEGIGKTRLGLEWLRYLKKQGWDVGRLEVQVSALDIRRAKFRRRTAILIDEPNRIVGFWELLDALLAKPQGICILLSDQFVSKRPDDLSPSAIQRIDKALWGALRLEKLTETSLSILAPHLSSRALREADGRPLYALLGENPRGELARRAAKRVRLAAEHGAERILLIAALAAPISHQQNRAFGGPRVAAKTLQHLFEGEDRTTLKQQLPVLAPEMFADEIVLQIAVEEVEVDLRALVEVAILVNPAAVERRLGSLWTRRVLSEEAAEVRRSLQAVLDANQAERVSNLHQEAERLCKSIRRFREDEDGPREFDDLRRDMTRLNELAAMRPFDPAIRLHAIESAARTIQCYAEAGRFAELEHWANLLIARSEDTFFQDDLIARRAEANVAGVAVTSYGAAGRFDDLERWGTHLIALAENPIIRNDFAIRHAAAIAAVNSLFAYRATERVDDIERWDGRLAKIAEDVSFENNLEMKRLEAAGALNAMEAYGTAGRFADLERRATFLTALAESPYLRSDPEIRRIEAKAAVNAIEAYGRAQRFADLEQWAMRHTALIDELVFLRNDIDIRWTEANVALSALTHYGKARCFGDVERWAARLIALTEDAQFRHDPLIGFVKAKGASNALSLYGDVGRFVDLERWGTILIALFEEPAFNHDFTIRQMEAEAAVNALSDYGKAGRFEDMERWGARLIALINDPAFHDASEIWLQMVKGAYAAQTWYGLSRRLEDMERWGARLISATSVHLLRTNHLGRLKEAESAANAIYFYKTAGRVDCNEINIWRERLSSISRNFPEVGAIQEVAARHGLGYVNQSLVSWPHGNIVGR</sequence>
<gene>
    <name evidence="3" type="ORF">E3C22_18315</name>
</gene>
<protein>
    <submittedName>
        <fullName evidence="3">ATP-binding protein</fullName>
    </submittedName>
</protein>
<organism evidence="3 4">
    <name type="scientific">Jiella endophytica</name>
    <dbReference type="NCBI Taxonomy" id="2558362"/>
    <lineage>
        <taxon>Bacteria</taxon>
        <taxon>Pseudomonadati</taxon>
        <taxon>Pseudomonadota</taxon>
        <taxon>Alphaproteobacteria</taxon>
        <taxon>Hyphomicrobiales</taxon>
        <taxon>Aurantimonadaceae</taxon>
        <taxon>Jiella</taxon>
    </lineage>
</organism>
<feature type="transmembrane region" description="Helical" evidence="1">
    <location>
        <begin position="74"/>
        <end position="93"/>
    </location>
</feature>
<dbReference type="Proteomes" id="UP000298179">
    <property type="component" value="Unassembled WGS sequence"/>
</dbReference>
<keyword evidence="1" id="KW-0812">Transmembrane</keyword>
<dbReference type="EMBL" id="SOZD01000005">
    <property type="protein sequence ID" value="TFF20842.1"/>
    <property type="molecule type" value="Genomic_DNA"/>
</dbReference>
<accession>A0A4Y8REZ3</accession>
<feature type="signal peptide" evidence="2">
    <location>
        <begin position="1"/>
        <end position="28"/>
    </location>
</feature>
<feature type="chain" id="PRO_5021313092" evidence="2">
    <location>
        <begin position="29"/>
        <end position="984"/>
    </location>
</feature>
<dbReference type="SUPFAM" id="SSF52540">
    <property type="entry name" value="P-loop containing nucleoside triphosphate hydrolases"/>
    <property type="match status" value="1"/>
</dbReference>
<evidence type="ECO:0000256" key="1">
    <source>
        <dbReference type="SAM" id="Phobius"/>
    </source>
</evidence>
<proteinExistence type="predicted"/>
<dbReference type="InterPro" id="IPR027417">
    <property type="entry name" value="P-loop_NTPase"/>
</dbReference>
<dbReference type="RefSeq" id="WP_134763317.1">
    <property type="nucleotide sequence ID" value="NZ_SOZD01000005.1"/>
</dbReference>
<evidence type="ECO:0000313" key="3">
    <source>
        <dbReference type="EMBL" id="TFF20842.1"/>
    </source>
</evidence>
<dbReference type="OrthoDB" id="3170288at2"/>
<keyword evidence="1" id="KW-0472">Membrane</keyword>
<evidence type="ECO:0000313" key="4">
    <source>
        <dbReference type="Proteomes" id="UP000298179"/>
    </source>
</evidence>
<reference evidence="3 4" key="1">
    <citation type="submission" date="2019-03" db="EMBL/GenBank/DDBJ databases">
        <title>Jiella endophytica sp. nov., a novel endophytic bacterium isolated from root of Ficus microcarpa Linn. f.</title>
        <authorList>
            <person name="Tuo L."/>
        </authorList>
    </citation>
    <scope>NUCLEOTIDE SEQUENCE [LARGE SCALE GENOMIC DNA]</scope>
    <source>
        <strain evidence="3 4">CBS5Q-3</strain>
    </source>
</reference>
<keyword evidence="3" id="KW-0067">ATP-binding</keyword>